<feature type="transmembrane region" description="Helical" evidence="1">
    <location>
        <begin position="20"/>
        <end position="40"/>
    </location>
</feature>
<proteinExistence type="predicted"/>
<comment type="caution">
    <text evidence="2">The sequence shown here is derived from an EMBL/GenBank/DDBJ whole genome shotgun (WGS) entry which is preliminary data.</text>
</comment>
<sequence length="281" mass="29616">MPGVEEAFNALWRSFVNTLPGVIAAIIWIVIGVIIGVVVGDIVTRVLRRYVEGPLKATAIGKTFTSLGIEFSSLIGGLTKAFIISISLVAAISYIPIGGAAGELIYSVVGYLPYLIGGIAVITLGLVLAISLARYIGSILSTGFGEQYKSLVSFIENIILVGLVAIILTIAFTLLKIPSILIYPLLVGATAIALGVIVVVDVFKTIVSAHPDFGKLAPFVQFLVVVIFIIIGLSAIFSQFAVVGDVLRMLSIGIAIAFGVVLIPIAFYLVRKALIEAGKEK</sequence>
<dbReference type="Pfam" id="PF05552">
    <property type="entry name" value="MS_channel_1st_1"/>
    <property type="match status" value="1"/>
</dbReference>
<name>A0A7C5YXN6_9CREN</name>
<feature type="transmembrane region" description="Helical" evidence="1">
    <location>
        <begin position="216"/>
        <end position="237"/>
    </location>
</feature>
<dbReference type="AlphaFoldDB" id="A0A7C5YXN6"/>
<accession>A0A7C5YXN6</accession>
<dbReference type="EMBL" id="DRUB01000195">
    <property type="protein sequence ID" value="HHR97114.1"/>
    <property type="molecule type" value="Genomic_DNA"/>
</dbReference>
<feature type="transmembrane region" description="Helical" evidence="1">
    <location>
        <begin position="81"/>
        <end position="105"/>
    </location>
</feature>
<keyword evidence="1" id="KW-1133">Transmembrane helix</keyword>
<feature type="transmembrane region" description="Helical" evidence="1">
    <location>
        <begin position="249"/>
        <end position="270"/>
    </location>
</feature>
<keyword evidence="1" id="KW-0812">Transmembrane</keyword>
<feature type="transmembrane region" description="Helical" evidence="1">
    <location>
        <begin position="111"/>
        <end position="133"/>
    </location>
</feature>
<dbReference type="PRINTS" id="PR00173">
    <property type="entry name" value="EDTRNSPORT"/>
</dbReference>
<keyword evidence="1" id="KW-0472">Membrane</keyword>
<feature type="transmembrane region" description="Helical" evidence="1">
    <location>
        <begin position="154"/>
        <end position="175"/>
    </location>
</feature>
<reference evidence="2" key="1">
    <citation type="journal article" date="2020" name="mSystems">
        <title>Genome- and Community-Level Interaction Insights into Carbon Utilization and Element Cycling Functions of Hydrothermarchaeota in Hydrothermal Sediment.</title>
        <authorList>
            <person name="Zhou Z."/>
            <person name="Liu Y."/>
            <person name="Xu W."/>
            <person name="Pan J."/>
            <person name="Luo Z.H."/>
            <person name="Li M."/>
        </authorList>
    </citation>
    <scope>NUCLEOTIDE SEQUENCE [LARGE SCALE GENOMIC DNA]</scope>
    <source>
        <strain evidence="2">SpSt-1</strain>
    </source>
</reference>
<organism evidence="2">
    <name type="scientific">Ignisphaera aggregans</name>
    <dbReference type="NCBI Taxonomy" id="334771"/>
    <lineage>
        <taxon>Archaea</taxon>
        <taxon>Thermoproteota</taxon>
        <taxon>Thermoprotei</taxon>
        <taxon>Desulfurococcales</taxon>
        <taxon>Desulfurococcaceae</taxon>
        <taxon>Ignisphaera</taxon>
    </lineage>
</organism>
<evidence type="ECO:0000313" key="2">
    <source>
        <dbReference type="EMBL" id="HHR97114.1"/>
    </source>
</evidence>
<evidence type="ECO:0000256" key="1">
    <source>
        <dbReference type="SAM" id="Phobius"/>
    </source>
</evidence>
<gene>
    <name evidence="2" type="ORF">ENL47_10065</name>
</gene>
<dbReference type="InterPro" id="IPR008910">
    <property type="entry name" value="MSC_TM_helix"/>
</dbReference>
<feature type="transmembrane region" description="Helical" evidence="1">
    <location>
        <begin position="181"/>
        <end position="204"/>
    </location>
</feature>
<protein>
    <submittedName>
        <fullName evidence="2">Uncharacterized protein</fullName>
    </submittedName>
</protein>